<reference evidence="2" key="1">
    <citation type="journal article" date="2018" name="Genome Announc.">
        <title>First complete genome sequence of Yersinia massiliensis.</title>
        <authorList>
            <person name="Thomas M.C."/>
            <person name="Arling V."/>
            <person name="Goji N."/>
            <person name="Janzen T.W."/>
            <person name="Duceppe M.-O."/>
            <person name="Mathews A."/>
            <person name="Carrillo C."/>
            <person name="Amoako K."/>
        </authorList>
    </citation>
    <scope>NUCLEOTIDE SEQUENCE [LARGE SCALE GENOMIC DNA]</scope>
    <source>
        <strain evidence="2">GTA</strain>
    </source>
</reference>
<accession>A0ABM6UN73</accession>
<organism evidence="1 2">
    <name type="scientific">Yersinia massiliensis</name>
    <dbReference type="NCBI Taxonomy" id="419257"/>
    <lineage>
        <taxon>Bacteria</taxon>
        <taxon>Pseudomonadati</taxon>
        <taxon>Pseudomonadota</taxon>
        <taxon>Gammaproteobacteria</taxon>
        <taxon>Enterobacterales</taxon>
        <taxon>Yersiniaceae</taxon>
        <taxon>Yersinia</taxon>
    </lineage>
</organism>
<keyword evidence="2" id="KW-1185">Reference proteome</keyword>
<gene>
    <name evidence="1" type="ORF">DA391_00645</name>
</gene>
<evidence type="ECO:0000313" key="1">
    <source>
        <dbReference type="EMBL" id="AVX36300.1"/>
    </source>
</evidence>
<name>A0ABM6UN73_9GAMM</name>
<proteinExistence type="predicted"/>
<dbReference type="EMBL" id="CP028487">
    <property type="protein sequence ID" value="AVX36300.1"/>
    <property type="molecule type" value="Genomic_DNA"/>
</dbReference>
<sequence>MPTYPRCQHTCNLKDDSHLYPIDFRLQAGGKQVNPDELTQVSDSGERAKPTHLQFESWLTLIPYRFQIAGRRQASESR</sequence>
<protein>
    <submittedName>
        <fullName evidence="1">Uncharacterized protein</fullName>
    </submittedName>
</protein>
<dbReference type="Proteomes" id="UP000240908">
    <property type="component" value="Chromosome"/>
</dbReference>
<evidence type="ECO:0000313" key="2">
    <source>
        <dbReference type="Proteomes" id="UP000240908"/>
    </source>
</evidence>